<keyword evidence="11" id="KW-0460">Magnesium</keyword>
<dbReference type="SFLD" id="SFLDF00027">
    <property type="entry name" value="p-type_atpase"/>
    <property type="match status" value="1"/>
</dbReference>
<dbReference type="PRINTS" id="PR00119">
    <property type="entry name" value="CATATPASE"/>
</dbReference>
<comment type="cofactor">
    <cofactor evidence="1">
        <name>Mg(2+)</name>
        <dbReference type="ChEBI" id="CHEBI:18420"/>
    </cofactor>
</comment>
<reference evidence="26" key="1">
    <citation type="journal article" date="2023" name="Access Microbiol">
        <title>De-novo genome assembly for Akanthomyces muscarius, a biocontrol agent of insect agricultural pests.</title>
        <authorList>
            <person name="Erdos Z."/>
            <person name="Studholme D.J."/>
            <person name="Raymond B."/>
            <person name="Sharma M."/>
        </authorList>
    </citation>
    <scope>NUCLEOTIDE SEQUENCE</scope>
    <source>
        <strain evidence="26">Ve6</strain>
    </source>
</reference>
<comment type="subcellular location">
    <subcellularLocation>
        <location evidence="2">Cell membrane</location>
        <topology evidence="2">Multi-pass membrane protein</topology>
    </subcellularLocation>
</comment>
<evidence type="ECO:0000256" key="1">
    <source>
        <dbReference type="ARBA" id="ARBA00001946"/>
    </source>
</evidence>
<dbReference type="InterPro" id="IPR001757">
    <property type="entry name" value="P_typ_ATPase"/>
</dbReference>
<evidence type="ECO:0000256" key="8">
    <source>
        <dbReference type="ARBA" id="ARBA00022723"/>
    </source>
</evidence>
<dbReference type="InterPro" id="IPR018303">
    <property type="entry name" value="ATPase_P-typ_P_site"/>
</dbReference>
<comment type="catalytic activity">
    <reaction evidence="21">
        <text>K(+)(in) + ATP + H2O = K(+)(out) + ADP + phosphate + H(+)</text>
        <dbReference type="Rhea" id="RHEA:75815"/>
        <dbReference type="ChEBI" id="CHEBI:15377"/>
        <dbReference type="ChEBI" id="CHEBI:15378"/>
        <dbReference type="ChEBI" id="CHEBI:29103"/>
        <dbReference type="ChEBI" id="CHEBI:30616"/>
        <dbReference type="ChEBI" id="CHEBI:43474"/>
        <dbReference type="ChEBI" id="CHEBI:456216"/>
    </reaction>
</comment>
<dbReference type="InterPro" id="IPR059000">
    <property type="entry name" value="ATPase_P-type_domA"/>
</dbReference>
<evidence type="ECO:0000256" key="20">
    <source>
        <dbReference type="ARBA" id="ARBA00035029"/>
    </source>
</evidence>
<dbReference type="SUPFAM" id="SSF56784">
    <property type="entry name" value="HAD-like"/>
    <property type="match status" value="1"/>
</dbReference>
<proteinExistence type="inferred from homology"/>
<evidence type="ECO:0000256" key="23">
    <source>
        <dbReference type="SAM" id="MobiDB-lite"/>
    </source>
</evidence>
<dbReference type="FunFam" id="3.40.1110.10:FF:000039">
    <property type="entry name" value="Sodium P-type ATPase"/>
    <property type="match status" value="1"/>
</dbReference>
<dbReference type="GO" id="GO:0046872">
    <property type="term" value="F:metal ion binding"/>
    <property type="evidence" value="ECO:0007669"/>
    <property type="project" value="UniProtKB-KW"/>
</dbReference>
<dbReference type="SFLD" id="SFLDS00003">
    <property type="entry name" value="Haloacid_Dehalogenase"/>
    <property type="match status" value="1"/>
</dbReference>
<accession>A0A9W8ULW6</accession>
<comment type="caution">
    <text evidence="26">The sequence shown here is derived from an EMBL/GenBank/DDBJ whole genome shotgun (WGS) entry which is preliminary data.</text>
</comment>
<keyword evidence="15" id="KW-0915">Sodium</keyword>
<dbReference type="InterPro" id="IPR023299">
    <property type="entry name" value="ATPase_P-typ_cyto_dom_N"/>
</dbReference>
<evidence type="ECO:0000256" key="13">
    <source>
        <dbReference type="ARBA" id="ARBA00022967"/>
    </source>
</evidence>
<evidence type="ECO:0000256" key="22">
    <source>
        <dbReference type="ARBA" id="ARBA00049499"/>
    </source>
</evidence>
<dbReference type="Pfam" id="PF13246">
    <property type="entry name" value="Cation_ATPase"/>
    <property type="match status" value="1"/>
</dbReference>
<protein>
    <recommendedName>
        <fullName evidence="20">P-type Na(+) transporter</fullName>
        <ecNumber evidence="20">7.2.2.3</ecNumber>
    </recommendedName>
</protein>
<gene>
    <name evidence="26" type="ORF">LMH87_010364</name>
</gene>
<keyword evidence="18" id="KW-0739">Sodium transport</keyword>
<dbReference type="InterPro" id="IPR006414">
    <property type="entry name" value="P-type_ATPase_IID"/>
</dbReference>
<dbReference type="InterPro" id="IPR006068">
    <property type="entry name" value="ATPase_P-typ_cation-transptr_C"/>
</dbReference>
<dbReference type="InterPro" id="IPR004014">
    <property type="entry name" value="ATPase_P-typ_cation-transptr_N"/>
</dbReference>
<dbReference type="EC" id="7.2.2.3" evidence="20"/>
<keyword evidence="8" id="KW-0479">Metal-binding</keyword>
<keyword evidence="17 24" id="KW-0472">Membrane</keyword>
<dbReference type="AlphaFoldDB" id="A0A9W8ULW6"/>
<dbReference type="Pfam" id="PF00122">
    <property type="entry name" value="E1-E2_ATPase"/>
    <property type="match status" value="1"/>
</dbReference>
<dbReference type="FunFam" id="3.40.50.1000:FF:000047">
    <property type="entry name" value="Sodium P-type ATPase"/>
    <property type="match status" value="1"/>
</dbReference>
<dbReference type="RefSeq" id="XP_056054556.1">
    <property type="nucleotide sequence ID" value="XM_056197516.1"/>
</dbReference>
<evidence type="ECO:0000256" key="15">
    <source>
        <dbReference type="ARBA" id="ARBA00023053"/>
    </source>
</evidence>
<dbReference type="Gene3D" id="3.40.1110.10">
    <property type="entry name" value="Calcium-transporting ATPase, cytoplasmic domain N"/>
    <property type="match status" value="1"/>
</dbReference>
<feature type="region of interest" description="Disordered" evidence="23">
    <location>
        <begin position="33"/>
        <end position="59"/>
    </location>
</feature>
<dbReference type="GO" id="GO:0005524">
    <property type="term" value="F:ATP binding"/>
    <property type="evidence" value="ECO:0007669"/>
    <property type="project" value="UniProtKB-KW"/>
</dbReference>
<dbReference type="EMBL" id="JAJHUN010000008">
    <property type="protein sequence ID" value="KAJ4153898.1"/>
    <property type="molecule type" value="Genomic_DNA"/>
</dbReference>
<feature type="transmembrane region" description="Helical" evidence="24">
    <location>
        <begin position="1022"/>
        <end position="1045"/>
    </location>
</feature>
<dbReference type="FunFam" id="2.70.150.10:FF:000160">
    <property type="entry name" value="Sarcoplasmic/endoplasmic reticulum calcium ATPase 1"/>
    <property type="match status" value="1"/>
</dbReference>
<sequence length="1074" mass="116219">MPRTCHLDIRNALALRAPRGFVVAGDVDLRGGGTPPTAAHASGQSNVPMSRPAHSMGSEETLKELRADPASGLSSDEAAQRLASAGRNELEQKKGVQPIKIFIEQIFNAMTLVLLLALAASFGIRAWIEGGILGGIILLNIFIGYFQTLQAERTIDSLRTLGNPTCNVFRDGATINIQTADIVPGDIVDLNTGDSVPADIRLLEAINLEADEALLTGESAPVSKIPAMVFDEDTGPGDRLNVVFSSTTITKGRGRGVVFATGMFTEIGLIARALQGDGKEAVQENGGADSFFKRARNSTVAALGEFFGLTVGTPLQRKLAQLFLGLLAFAILCAIIVLGANKFSTHTDVILYAVTTAIGTIPVSLLLVLTVTMAAGTKKMLQRHVIVRNLQSLEALGGVTNVCSDKTGTITQGRMVVRKAWLPASGTYSVETTNDVYNPTVGEVSFTTTEPRQMSATEEKRASMPAITPTEHVTGAPALQWYLNIASLANLATLEQGGDDEEKESGEWKARGAPTEIAIEVFASRFGWNRIVLSEGPSAKWSHIAEFPFDSDVKKMSVLFRDMESKQTHVFTKGAVERVLDSCTKIALDEDIQDLTEAAKDNILANMEALASQGLRVLALAHKINETVIAESDFAHGASPSRDTFEHGLVFRGLVGIYDPPRPESAPSVRAFHAAGIVVHMLTGDHPQTARAIAQDVGILPAEDALRMLAADVAASLMTTAQRFDALSDEQIDALPQLPLVVARCAPSTKVRMIEALHRRGRYVAMTGDGVNDSPSLKRADIGIAMGTGSDVAKESSDIVLTDDNFASILNAIEEGRRIFDNIQKFILHVLAANIGFVISLLTGLSFKDQEGVSVFLLSPVEILWMLLGTGAFSETGLGFEKAVPDILNRPPHNLKYGVFTPEFIFDMVVYGILMAGCVLGSFTVVIFGFDNGNLGVDCNNRYSPACDEVFRARATAYATMTWIFLIFSWELIDFRRSLFYMPNGIGAWAGHLWSNKFLFFSVTVVFAIVFPTIYIPGLNHLVFLHTGITWEWAVVFISVGVWMVGTESWKWAKRVYFRRTAPKTQTSPGITDV</sequence>
<evidence type="ECO:0000256" key="16">
    <source>
        <dbReference type="ARBA" id="ARBA00023065"/>
    </source>
</evidence>
<evidence type="ECO:0000256" key="10">
    <source>
        <dbReference type="ARBA" id="ARBA00022840"/>
    </source>
</evidence>
<dbReference type="InterPro" id="IPR036412">
    <property type="entry name" value="HAD-like_sf"/>
</dbReference>
<dbReference type="NCBIfam" id="TIGR01523">
    <property type="entry name" value="ATPase-IID_K-Na"/>
    <property type="match status" value="1"/>
</dbReference>
<evidence type="ECO:0000256" key="21">
    <source>
        <dbReference type="ARBA" id="ARBA00048599"/>
    </source>
</evidence>
<dbReference type="GO" id="GO:0005886">
    <property type="term" value="C:plasma membrane"/>
    <property type="evidence" value="ECO:0007669"/>
    <property type="project" value="UniProtKB-SubCell"/>
</dbReference>
<dbReference type="KEGG" id="amus:LMH87_010364"/>
<evidence type="ECO:0000256" key="17">
    <source>
        <dbReference type="ARBA" id="ARBA00023136"/>
    </source>
</evidence>
<feature type="transmembrane region" description="Helical" evidence="24">
    <location>
        <begin position="322"/>
        <end position="343"/>
    </location>
</feature>
<feature type="transmembrane region" description="Helical" evidence="24">
    <location>
        <begin position="950"/>
        <end position="973"/>
    </location>
</feature>
<evidence type="ECO:0000313" key="27">
    <source>
        <dbReference type="Proteomes" id="UP001144673"/>
    </source>
</evidence>
<keyword evidence="3" id="KW-0813">Transport</keyword>
<feature type="transmembrane region" description="Helical" evidence="24">
    <location>
        <begin position="998"/>
        <end position="1016"/>
    </location>
</feature>
<keyword evidence="5" id="KW-0633">Potassium transport</keyword>
<keyword evidence="14 24" id="KW-1133">Transmembrane helix</keyword>
<evidence type="ECO:0000256" key="7">
    <source>
        <dbReference type="ARBA" id="ARBA00022692"/>
    </source>
</evidence>
<comment type="similarity">
    <text evidence="19">Belongs to the cation transport ATPase (P-type) (TC 3.A.3) family. Type IID subfamily.</text>
</comment>
<feature type="transmembrane region" description="Helical" evidence="24">
    <location>
        <begin position="826"/>
        <end position="847"/>
    </location>
</feature>
<evidence type="ECO:0000256" key="3">
    <source>
        <dbReference type="ARBA" id="ARBA00022448"/>
    </source>
</evidence>
<evidence type="ECO:0000256" key="6">
    <source>
        <dbReference type="ARBA" id="ARBA00022553"/>
    </source>
</evidence>
<dbReference type="SUPFAM" id="SSF81660">
    <property type="entry name" value="Metal cation-transporting ATPase, ATP-binding domain N"/>
    <property type="match status" value="1"/>
</dbReference>
<dbReference type="PANTHER" id="PTHR42861">
    <property type="entry name" value="CALCIUM-TRANSPORTING ATPASE"/>
    <property type="match status" value="1"/>
</dbReference>
<dbReference type="GO" id="GO:0008554">
    <property type="term" value="F:P-type sodium transporter activity"/>
    <property type="evidence" value="ECO:0007669"/>
    <property type="project" value="UniProtKB-EC"/>
</dbReference>
<feature type="transmembrane region" description="Helical" evidence="24">
    <location>
        <begin position="904"/>
        <end position="930"/>
    </location>
</feature>
<evidence type="ECO:0000256" key="14">
    <source>
        <dbReference type="ARBA" id="ARBA00022989"/>
    </source>
</evidence>
<organism evidence="26 27">
    <name type="scientific">Akanthomyces muscarius</name>
    <name type="common">Entomopathogenic fungus</name>
    <name type="synonym">Lecanicillium muscarium</name>
    <dbReference type="NCBI Taxonomy" id="2231603"/>
    <lineage>
        <taxon>Eukaryota</taxon>
        <taxon>Fungi</taxon>
        <taxon>Dikarya</taxon>
        <taxon>Ascomycota</taxon>
        <taxon>Pezizomycotina</taxon>
        <taxon>Sordariomycetes</taxon>
        <taxon>Hypocreomycetidae</taxon>
        <taxon>Hypocreales</taxon>
        <taxon>Cordycipitaceae</taxon>
        <taxon>Akanthomyces</taxon>
    </lineage>
</organism>
<keyword evidence="7 24" id="KW-0812">Transmembrane</keyword>
<dbReference type="PROSITE" id="PS00154">
    <property type="entry name" value="ATPASE_E1_E2"/>
    <property type="match status" value="1"/>
</dbReference>
<evidence type="ECO:0000256" key="18">
    <source>
        <dbReference type="ARBA" id="ARBA00023201"/>
    </source>
</evidence>
<dbReference type="Gene3D" id="3.40.50.1000">
    <property type="entry name" value="HAD superfamily/HAD-like"/>
    <property type="match status" value="1"/>
</dbReference>
<keyword evidence="6" id="KW-0597">Phosphoprotein</keyword>
<dbReference type="SUPFAM" id="SSF81665">
    <property type="entry name" value="Calcium ATPase, transmembrane domain M"/>
    <property type="match status" value="1"/>
</dbReference>
<evidence type="ECO:0000256" key="2">
    <source>
        <dbReference type="ARBA" id="ARBA00004651"/>
    </source>
</evidence>
<feature type="transmembrane region" description="Helical" evidence="24">
    <location>
        <begin position="349"/>
        <end position="375"/>
    </location>
</feature>
<keyword evidence="13" id="KW-1278">Translocase</keyword>
<dbReference type="FunFam" id="1.20.1110.10:FF:000015">
    <property type="entry name" value="Sodium ion P-type ATPase"/>
    <property type="match status" value="1"/>
</dbReference>
<dbReference type="GeneID" id="80897523"/>
<dbReference type="GO" id="GO:0006813">
    <property type="term" value="P:potassium ion transport"/>
    <property type="evidence" value="ECO:0007669"/>
    <property type="project" value="UniProtKB-KW"/>
</dbReference>
<feature type="domain" description="Cation-transporting P-type ATPase N-terminal" evidence="25">
    <location>
        <begin position="52"/>
        <end position="126"/>
    </location>
</feature>
<evidence type="ECO:0000256" key="12">
    <source>
        <dbReference type="ARBA" id="ARBA00022958"/>
    </source>
</evidence>
<comment type="catalytic activity">
    <reaction evidence="22">
        <text>Na(+)(in) + ATP + H2O = Na(+)(out) + ADP + phosphate + H(+)</text>
        <dbReference type="Rhea" id="RHEA:14633"/>
        <dbReference type="ChEBI" id="CHEBI:15377"/>
        <dbReference type="ChEBI" id="CHEBI:15378"/>
        <dbReference type="ChEBI" id="CHEBI:29101"/>
        <dbReference type="ChEBI" id="CHEBI:30616"/>
        <dbReference type="ChEBI" id="CHEBI:43474"/>
        <dbReference type="ChEBI" id="CHEBI:456216"/>
        <dbReference type="EC" id="7.2.2.3"/>
    </reaction>
    <physiologicalReaction direction="left-to-right" evidence="22">
        <dbReference type="Rhea" id="RHEA:14634"/>
    </physiologicalReaction>
</comment>
<dbReference type="Gene3D" id="2.70.150.10">
    <property type="entry name" value="Calcium-transporting ATPase, cytoplasmic transduction domain A"/>
    <property type="match status" value="1"/>
</dbReference>
<keyword evidence="4" id="KW-1003">Cell membrane</keyword>
<dbReference type="NCBIfam" id="TIGR01494">
    <property type="entry name" value="ATPase_P-type"/>
    <property type="match status" value="2"/>
</dbReference>
<dbReference type="GO" id="GO:0016887">
    <property type="term" value="F:ATP hydrolysis activity"/>
    <property type="evidence" value="ECO:0007669"/>
    <property type="project" value="InterPro"/>
</dbReference>
<dbReference type="Pfam" id="PF00689">
    <property type="entry name" value="Cation_ATPase_C"/>
    <property type="match status" value="1"/>
</dbReference>
<dbReference type="SUPFAM" id="SSF81653">
    <property type="entry name" value="Calcium ATPase, transduction domain A"/>
    <property type="match status" value="1"/>
</dbReference>
<evidence type="ECO:0000256" key="19">
    <source>
        <dbReference type="ARBA" id="ARBA00035017"/>
    </source>
</evidence>
<dbReference type="SMART" id="SM00831">
    <property type="entry name" value="Cation_ATPase_N"/>
    <property type="match status" value="1"/>
</dbReference>
<feature type="transmembrane region" description="Helical" evidence="24">
    <location>
        <begin position="126"/>
        <end position="146"/>
    </location>
</feature>
<evidence type="ECO:0000256" key="5">
    <source>
        <dbReference type="ARBA" id="ARBA00022538"/>
    </source>
</evidence>
<evidence type="ECO:0000256" key="24">
    <source>
        <dbReference type="SAM" id="Phobius"/>
    </source>
</evidence>
<name>A0A9W8ULW6_AKAMU</name>
<dbReference type="InterPro" id="IPR023298">
    <property type="entry name" value="ATPase_P-typ_TM_dom_sf"/>
</dbReference>
<keyword evidence="27" id="KW-1185">Reference proteome</keyword>
<dbReference type="Pfam" id="PF00690">
    <property type="entry name" value="Cation_ATPase_N"/>
    <property type="match status" value="1"/>
</dbReference>
<feature type="transmembrane region" description="Helical" evidence="24">
    <location>
        <begin position="101"/>
        <end position="120"/>
    </location>
</feature>
<keyword evidence="12" id="KW-0630">Potassium</keyword>
<dbReference type="SFLD" id="SFLDG00002">
    <property type="entry name" value="C1.7:_P-type_atpase_like"/>
    <property type="match status" value="1"/>
</dbReference>
<evidence type="ECO:0000313" key="26">
    <source>
        <dbReference type="EMBL" id="KAJ4153898.1"/>
    </source>
</evidence>
<keyword evidence="16" id="KW-0406">Ion transport</keyword>
<dbReference type="InterPro" id="IPR044492">
    <property type="entry name" value="P_typ_ATPase_HD_dom"/>
</dbReference>
<keyword evidence="10" id="KW-0067">ATP-binding</keyword>
<keyword evidence="9" id="KW-0547">Nucleotide-binding</keyword>
<dbReference type="Gene3D" id="1.20.1110.10">
    <property type="entry name" value="Calcium-transporting ATPase, transmembrane domain"/>
    <property type="match status" value="2"/>
</dbReference>
<dbReference type="Proteomes" id="UP001144673">
    <property type="component" value="Chromosome 5"/>
</dbReference>
<evidence type="ECO:0000256" key="9">
    <source>
        <dbReference type="ARBA" id="ARBA00022741"/>
    </source>
</evidence>
<evidence type="ECO:0000256" key="11">
    <source>
        <dbReference type="ARBA" id="ARBA00022842"/>
    </source>
</evidence>
<dbReference type="Pfam" id="PF08282">
    <property type="entry name" value="Hydrolase_3"/>
    <property type="match status" value="1"/>
</dbReference>
<dbReference type="InterPro" id="IPR023214">
    <property type="entry name" value="HAD_sf"/>
</dbReference>
<evidence type="ECO:0000259" key="25">
    <source>
        <dbReference type="SMART" id="SM00831"/>
    </source>
</evidence>
<evidence type="ECO:0000256" key="4">
    <source>
        <dbReference type="ARBA" id="ARBA00022475"/>
    </source>
</evidence>
<dbReference type="InterPro" id="IPR008250">
    <property type="entry name" value="ATPase_P-typ_transduc_dom_A_sf"/>
</dbReference>